<proteinExistence type="predicted"/>
<dbReference type="Proteomes" id="UP000237230">
    <property type="component" value="Unassembled WGS sequence"/>
</dbReference>
<organism evidence="1 2">
    <name type="scientific">Pseudomonas putida</name>
    <name type="common">Arthrobacter siderocapsulatus</name>
    <dbReference type="NCBI Taxonomy" id="303"/>
    <lineage>
        <taxon>Bacteria</taxon>
        <taxon>Pseudomonadati</taxon>
        <taxon>Pseudomonadota</taxon>
        <taxon>Gammaproteobacteria</taxon>
        <taxon>Pseudomonadales</taxon>
        <taxon>Pseudomonadaceae</taxon>
        <taxon>Pseudomonas</taxon>
    </lineage>
</organism>
<reference evidence="1 2" key="2">
    <citation type="submission" date="2018-03" db="EMBL/GenBank/DDBJ databases">
        <title>Draft genome of Pseudomonas putida strain KH-21-114.</title>
        <authorList>
            <person name="Yoshizawa S."/>
            <person name="Khan N.H."/>
            <person name="Nishimura M."/>
            <person name="Chiura H.X."/>
            <person name="Ogura Y."/>
            <person name="Hayashi T."/>
            <person name="Kogure K."/>
        </authorList>
    </citation>
    <scope>NUCLEOTIDE SEQUENCE [LARGE SCALE GENOMIC DNA]</scope>
    <source>
        <strain evidence="1 2">KH-21-114</strain>
    </source>
</reference>
<accession>A0A2S3X8L1</accession>
<dbReference type="OrthoDB" id="6859787at2"/>
<dbReference type="AlphaFoldDB" id="A0A2S3X8L1"/>
<dbReference type="EMBL" id="MINH01000016">
    <property type="protein sequence ID" value="POG11807.1"/>
    <property type="molecule type" value="Genomic_DNA"/>
</dbReference>
<sequence>MARRIAYTGAPVLTLEQVAFQCRAEPEDLQPELINDIIIPGVTSQGESRTGAGIREAQYEEDWPASYPSGHALDVGQVVAIESVLVLGESGVGEPYAGAVELRQGGKESYLEFPAGRPAGRLRIRYRAGVDLEAHPGVRSWLLMAADTAFTHRGVLVVGQALSELPGSFLDHLLADITVPPRF</sequence>
<evidence type="ECO:0000313" key="2">
    <source>
        <dbReference type="Proteomes" id="UP000237230"/>
    </source>
</evidence>
<protein>
    <submittedName>
        <fullName evidence="1">Uncharacterized protein</fullName>
    </submittedName>
</protein>
<comment type="caution">
    <text evidence="1">The sequence shown here is derived from an EMBL/GenBank/DDBJ whole genome shotgun (WGS) entry which is preliminary data.</text>
</comment>
<evidence type="ECO:0000313" key="1">
    <source>
        <dbReference type="EMBL" id="POG11807.1"/>
    </source>
</evidence>
<reference evidence="1 2" key="1">
    <citation type="submission" date="2016-08" db="EMBL/GenBank/DDBJ databases">
        <authorList>
            <person name="Seilhamer J.J."/>
        </authorList>
    </citation>
    <scope>NUCLEOTIDE SEQUENCE [LARGE SCALE GENOMIC DNA]</scope>
    <source>
        <strain evidence="1 2">KH-21-114</strain>
    </source>
</reference>
<gene>
    <name evidence="1" type="ORF">BGP84_00580</name>
</gene>
<name>A0A2S3X8L1_PSEPU</name>